<keyword evidence="2" id="KW-1185">Reference proteome</keyword>
<reference evidence="1 2" key="1">
    <citation type="submission" date="2024-09" db="EMBL/GenBank/DDBJ databases">
        <title>Rethinking Asexuality: The Enigmatic Case of Functional Sexual Genes in Lepraria (Stereocaulaceae).</title>
        <authorList>
            <person name="Doellman M."/>
            <person name="Sun Y."/>
            <person name="Barcenas-Pena A."/>
            <person name="Lumbsch H.T."/>
            <person name="Grewe F."/>
        </authorList>
    </citation>
    <scope>NUCLEOTIDE SEQUENCE [LARGE SCALE GENOMIC DNA]</scope>
    <source>
        <strain evidence="1 2">Mercado 3170</strain>
    </source>
</reference>
<protein>
    <submittedName>
        <fullName evidence="1">Uncharacterized protein</fullName>
    </submittedName>
</protein>
<name>A0ABR4AE84_9LECA</name>
<organism evidence="1 2">
    <name type="scientific">Stereocaulon virgatum</name>
    <dbReference type="NCBI Taxonomy" id="373712"/>
    <lineage>
        <taxon>Eukaryota</taxon>
        <taxon>Fungi</taxon>
        <taxon>Dikarya</taxon>
        <taxon>Ascomycota</taxon>
        <taxon>Pezizomycotina</taxon>
        <taxon>Lecanoromycetes</taxon>
        <taxon>OSLEUM clade</taxon>
        <taxon>Lecanoromycetidae</taxon>
        <taxon>Lecanorales</taxon>
        <taxon>Lecanorineae</taxon>
        <taxon>Stereocaulaceae</taxon>
        <taxon>Stereocaulon</taxon>
    </lineage>
</organism>
<accession>A0ABR4AE84</accession>
<sequence>MDQQTSKTHDTTMAPYHIEDLATFGEWLNNATAAAFPRVPSSSRYREVYALLLSWEEDNLGIIGEIRQLDDVLKDVYHYETGQWKIPNTRSHNSLASRLTTFLNEHESKDNLLIVYHGGHGHMNDIRQCVWSS</sequence>
<comment type="caution">
    <text evidence="1">The sequence shown here is derived from an EMBL/GenBank/DDBJ whole genome shotgun (WGS) entry which is preliminary data.</text>
</comment>
<gene>
    <name evidence="1" type="ORF">N7G274_003299</name>
</gene>
<dbReference type="Proteomes" id="UP001590950">
    <property type="component" value="Unassembled WGS sequence"/>
</dbReference>
<evidence type="ECO:0000313" key="2">
    <source>
        <dbReference type="Proteomes" id="UP001590950"/>
    </source>
</evidence>
<dbReference type="EMBL" id="JBEFKJ010000010">
    <property type="protein sequence ID" value="KAL2043780.1"/>
    <property type="molecule type" value="Genomic_DNA"/>
</dbReference>
<evidence type="ECO:0000313" key="1">
    <source>
        <dbReference type="EMBL" id="KAL2043780.1"/>
    </source>
</evidence>
<proteinExistence type="predicted"/>